<accession>A0A660L7T7</accession>
<keyword evidence="4" id="KW-0732">Signal</keyword>
<dbReference type="GO" id="GO:0005507">
    <property type="term" value="F:copper ion binding"/>
    <property type="evidence" value="ECO:0007669"/>
    <property type="project" value="InterPro"/>
</dbReference>
<comment type="caution">
    <text evidence="6">The sequence shown here is derived from an EMBL/GenBank/DDBJ whole genome shotgun (WGS) entry which is preliminary data.</text>
</comment>
<dbReference type="InterPro" id="IPR013783">
    <property type="entry name" value="Ig-like_fold"/>
</dbReference>
<reference evidence="6 7" key="1">
    <citation type="submission" date="2018-10" db="EMBL/GenBank/DDBJ databases">
        <title>Genomic Encyclopedia of Archaeal and Bacterial Type Strains, Phase II (KMG-II): from individual species to whole genera.</title>
        <authorList>
            <person name="Goeker M."/>
        </authorList>
    </citation>
    <scope>NUCLEOTIDE SEQUENCE [LARGE SCALE GENOMIC DNA]</scope>
    <source>
        <strain evidence="6 7">DSM 14954</strain>
    </source>
</reference>
<feature type="compositionally biased region" description="Low complexity" evidence="3">
    <location>
        <begin position="117"/>
        <end position="181"/>
    </location>
</feature>
<dbReference type="InterPro" id="IPR008972">
    <property type="entry name" value="Cupredoxin"/>
</dbReference>
<dbReference type="InterPro" id="IPR000923">
    <property type="entry name" value="BlueCu_1"/>
</dbReference>
<feature type="domain" description="Blue (type 1) copper" evidence="5">
    <location>
        <begin position="36"/>
        <end position="116"/>
    </location>
</feature>
<evidence type="ECO:0000256" key="1">
    <source>
        <dbReference type="ARBA" id="ARBA00022723"/>
    </source>
</evidence>
<name>A0A660L7T7_9ACTN</name>
<dbReference type="Gene3D" id="2.60.40.420">
    <property type="entry name" value="Cupredoxins - blue copper proteins"/>
    <property type="match status" value="1"/>
</dbReference>
<proteinExistence type="predicted"/>
<dbReference type="Proteomes" id="UP000278962">
    <property type="component" value="Unassembled WGS sequence"/>
</dbReference>
<evidence type="ECO:0000259" key="5">
    <source>
        <dbReference type="Pfam" id="PF00127"/>
    </source>
</evidence>
<dbReference type="SUPFAM" id="SSF49503">
    <property type="entry name" value="Cupredoxins"/>
    <property type="match status" value="1"/>
</dbReference>
<dbReference type="Gene3D" id="2.60.40.10">
    <property type="entry name" value="Immunoglobulins"/>
    <property type="match status" value="1"/>
</dbReference>
<feature type="signal peptide" evidence="4">
    <location>
        <begin position="1"/>
        <end position="19"/>
    </location>
</feature>
<dbReference type="GO" id="GO:0009055">
    <property type="term" value="F:electron transfer activity"/>
    <property type="evidence" value="ECO:0007669"/>
    <property type="project" value="InterPro"/>
</dbReference>
<keyword evidence="7" id="KW-1185">Reference proteome</keyword>
<sequence length="284" mass="29168">MGRSSGVFAGGVAALMLVAGVGAGSAGGSEQAPAIVGVAQDEVSWDEPNVTIDAGESVTWKWTNTTQQHNVGSPPPQFAIWTETAYTVEYTRRYDTPGVYPFVCFQHGGMNGTVTVRGTGTPTTTPTATATATRTPTATPTGTPTATPTRTATPTATATPGTPAATPAAPVATPYPTAVVPPSAPPSTTPRDVKRPTVSSVKLTAVTRGVKARFKLSERATVKVTVKRGSKTLKSVTSTQAAGTRTVTVKGSKVTRGRVTVELRATDAAGNASSLTRRSASIRR</sequence>
<keyword evidence="1" id="KW-0479">Metal-binding</keyword>
<dbReference type="EMBL" id="RBIL01000002">
    <property type="protein sequence ID" value="RKQ87993.1"/>
    <property type="molecule type" value="Genomic_DNA"/>
</dbReference>
<feature type="region of interest" description="Disordered" evidence="3">
    <location>
        <begin position="117"/>
        <end position="199"/>
    </location>
</feature>
<dbReference type="GO" id="GO:0005975">
    <property type="term" value="P:carbohydrate metabolic process"/>
    <property type="evidence" value="ECO:0007669"/>
    <property type="project" value="UniProtKB-ARBA"/>
</dbReference>
<evidence type="ECO:0000256" key="4">
    <source>
        <dbReference type="SAM" id="SignalP"/>
    </source>
</evidence>
<dbReference type="AlphaFoldDB" id="A0A660L7T7"/>
<feature type="chain" id="PRO_5038393264" description="Blue (type 1) copper domain-containing protein" evidence="4">
    <location>
        <begin position="20"/>
        <end position="284"/>
    </location>
</feature>
<gene>
    <name evidence="6" type="ORF">C8N24_6029</name>
</gene>
<organism evidence="6 7">
    <name type="scientific">Solirubrobacter pauli</name>
    <dbReference type="NCBI Taxonomy" id="166793"/>
    <lineage>
        <taxon>Bacteria</taxon>
        <taxon>Bacillati</taxon>
        <taxon>Actinomycetota</taxon>
        <taxon>Thermoleophilia</taxon>
        <taxon>Solirubrobacterales</taxon>
        <taxon>Solirubrobacteraceae</taxon>
        <taxon>Solirubrobacter</taxon>
    </lineage>
</organism>
<keyword evidence="2" id="KW-0186">Copper</keyword>
<evidence type="ECO:0000313" key="7">
    <source>
        <dbReference type="Proteomes" id="UP000278962"/>
    </source>
</evidence>
<evidence type="ECO:0000256" key="3">
    <source>
        <dbReference type="SAM" id="MobiDB-lite"/>
    </source>
</evidence>
<evidence type="ECO:0000256" key="2">
    <source>
        <dbReference type="ARBA" id="ARBA00023008"/>
    </source>
</evidence>
<dbReference type="Pfam" id="PF00127">
    <property type="entry name" value="Copper-bind"/>
    <property type="match status" value="1"/>
</dbReference>
<protein>
    <recommendedName>
        <fullName evidence="5">Blue (type 1) copper domain-containing protein</fullName>
    </recommendedName>
</protein>
<evidence type="ECO:0000313" key="6">
    <source>
        <dbReference type="EMBL" id="RKQ87993.1"/>
    </source>
</evidence>